<name>A0A4Y2LLR3_ARAVE</name>
<dbReference type="EMBL" id="BGPR01006027">
    <property type="protein sequence ID" value="GBN15454.1"/>
    <property type="molecule type" value="Genomic_DNA"/>
</dbReference>
<organism evidence="1 2">
    <name type="scientific">Araneus ventricosus</name>
    <name type="common">Orbweaver spider</name>
    <name type="synonym">Epeira ventricosa</name>
    <dbReference type="NCBI Taxonomy" id="182803"/>
    <lineage>
        <taxon>Eukaryota</taxon>
        <taxon>Metazoa</taxon>
        <taxon>Ecdysozoa</taxon>
        <taxon>Arthropoda</taxon>
        <taxon>Chelicerata</taxon>
        <taxon>Arachnida</taxon>
        <taxon>Araneae</taxon>
        <taxon>Araneomorphae</taxon>
        <taxon>Entelegynae</taxon>
        <taxon>Araneoidea</taxon>
        <taxon>Araneidae</taxon>
        <taxon>Araneus</taxon>
    </lineage>
</organism>
<gene>
    <name evidence="1" type="ORF">AVEN_133017_1</name>
</gene>
<comment type="caution">
    <text evidence="1">The sequence shown here is derived from an EMBL/GenBank/DDBJ whole genome shotgun (WGS) entry which is preliminary data.</text>
</comment>
<keyword evidence="2" id="KW-1185">Reference proteome</keyword>
<dbReference type="AlphaFoldDB" id="A0A4Y2LLR3"/>
<evidence type="ECO:0000313" key="2">
    <source>
        <dbReference type="Proteomes" id="UP000499080"/>
    </source>
</evidence>
<reference evidence="1 2" key="1">
    <citation type="journal article" date="2019" name="Sci. Rep.">
        <title>Orb-weaving spider Araneus ventricosus genome elucidates the spidroin gene catalogue.</title>
        <authorList>
            <person name="Kono N."/>
            <person name="Nakamura H."/>
            <person name="Ohtoshi R."/>
            <person name="Moran D.A.P."/>
            <person name="Shinohara A."/>
            <person name="Yoshida Y."/>
            <person name="Fujiwara M."/>
            <person name="Mori M."/>
            <person name="Tomita M."/>
            <person name="Arakawa K."/>
        </authorList>
    </citation>
    <scope>NUCLEOTIDE SEQUENCE [LARGE SCALE GENOMIC DNA]</scope>
</reference>
<proteinExistence type="predicted"/>
<evidence type="ECO:0000313" key="1">
    <source>
        <dbReference type="EMBL" id="GBN15454.1"/>
    </source>
</evidence>
<sequence>MVVNVPTPGVAVLDAYAPASYADTTCVHAARHCSHTPLSSAIKFVDHAPLLREEMLFVLIWRNPSCNELCRTTLQK</sequence>
<accession>A0A4Y2LLR3</accession>
<protein>
    <submittedName>
        <fullName evidence="1">Uncharacterized protein</fullName>
    </submittedName>
</protein>
<dbReference type="Proteomes" id="UP000499080">
    <property type="component" value="Unassembled WGS sequence"/>
</dbReference>